<sequence length="182" mass="21668">MGYRLLIITAKLCGWCEKFKKDVENGLEPLKKGLNDINIEYDYIETTLNDQNKIVYDINLYDDRVLNYLKWFPTFILLEEKSFNDKDSFLNANVYGTTRGDKKENFYETIKNKIVVNEYNKIIQWITTFIPKNITENDNEVYLTRNGKEFNSVIISNRTNNHNMLIKFQSEYDSSDEEYFTI</sequence>
<proteinExistence type="predicted"/>
<gene>
    <name evidence="1" type="ORF">LCPAC001_00880</name>
</gene>
<reference evidence="1" key="1">
    <citation type="journal article" date="2019" name="MBio">
        <title>Virus Genomes from Deep Sea Sediments Expand the Ocean Megavirome and Support Independent Origins of Viral Gigantism.</title>
        <authorList>
            <person name="Backstrom D."/>
            <person name="Yutin N."/>
            <person name="Jorgensen S.L."/>
            <person name="Dharamshi J."/>
            <person name="Homa F."/>
            <person name="Zaremba-Niedwiedzka K."/>
            <person name="Spang A."/>
            <person name="Wolf Y.I."/>
            <person name="Koonin E.V."/>
            <person name="Ettema T.J."/>
        </authorList>
    </citation>
    <scope>NUCLEOTIDE SEQUENCE</scope>
</reference>
<accession>A0A481Z3H0</accession>
<protein>
    <submittedName>
        <fullName evidence="1">Thioredoxin-fold protein</fullName>
    </submittedName>
</protein>
<dbReference type="EMBL" id="MK500428">
    <property type="protein sequence ID" value="QBK89578.1"/>
    <property type="molecule type" value="Genomic_DNA"/>
</dbReference>
<name>A0A481Z3H0_9VIRU</name>
<organism evidence="1">
    <name type="scientific">Pithovirus LCPAC001</name>
    <dbReference type="NCBI Taxonomy" id="2506585"/>
    <lineage>
        <taxon>Viruses</taxon>
        <taxon>Pithoviruses</taxon>
    </lineage>
</organism>
<evidence type="ECO:0000313" key="1">
    <source>
        <dbReference type="EMBL" id="QBK89578.1"/>
    </source>
</evidence>